<evidence type="ECO:0000256" key="4">
    <source>
        <dbReference type="ARBA" id="ARBA00023136"/>
    </source>
</evidence>
<gene>
    <name evidence="7" type="ORF">DN068_10730</name>
</gene>
<dbReference type="OrthoDB" id="9814535at2"/>
<dbReference type="PROSITE" id="PS51257">
    <property type="entry name" value="PROKAR_LIPOPROTEIN"/>
    <property type="match status" value="1"/>
</dbReference>
<dbReference type="Proteomes" id="UP000248745">
    <property type="component" value="Unassembled WGS sequence"/>
</dbReference>
<keyword evidence="8" id="KW-1185">Reference proteome</keyword>
<comment type="subcellular location">
    <subcellularLocation>
        <location evidence="1">Membrane</location>
    </subcellularLocation>
</comment>
<evidence type="ECO:0000256" key="3">
    <source>
        <dbReference type="ARBA" id="ARBA00022729"/>
    </source>
</evidence>
<proteinExistence type="predicted"/>
<evidence type="ECO:0000256" key="1">
    <source>
        <dbReference type="ARBA" id="ARBA00004370"/>
    </source>
</evidence>
<dbReference type="PANTHER" id="PTHR12815:SF47">
    <property type="entry name" value="TRANSLOCATION AND ASSEMBLY MODULE SUBUNIT TAMA"/>
    <property type="match status" value="1"/>
</dbReference>
<sequence>MRSKKNSRWLISGWLWCILLFASCSVTKYIPEGETLYTGSTIRINDRMASKQEREFLKTDLGGAVRPVPNKKLLGLVRFKLWAHYVSTKDSTGKSKKLLRWLNKKGEPPVYFSAFNPNHNRNVLANRMYNRGFFKPQVTVTTKTKGKKTEAFFDIVTNDQYKIRNVLFKTDTFTLTRDLARDIDTIKDETLLTKGQPYNLDLIKGERERIDKKLKERGYFYFKPDYLLISVDSTVGDHQVDLKVLIKTDEMPDEAVKIFHIKDVYIYPNYQLNARKADTNRKDAVFYKGFYVAEHTQDFKPSVFTNAMKFSPGDLYSRGDQDASLSRLVSLGTFKFVKNRFEEVDTTIPALNVFYYLTPFQKKSLRLEAGANTQNDSRVGSKVSVSWRNRNAFRGAELFQFKVFGGFELQYASNGQNTTPNTYQAGIETSVSFPRFMVPFINVNSSSYYMPHTVIKAGYTLETQSQPLRVHTAKAAFGYDWKEDVRKQHQLYPINVYFVRTDTVDNGGNFDYTYNYSNIDFNGFVIGPSYEFTYNSQAQTVRKNNFYFDGLTDFSGTLGGFTNRAQYGDEPKKIVNSEFAEYVRAQLDFRYYNNLDNKTSWASRLLIGAGRPYGQSYQLPNVKQFFAGGSSSLRGFRSRMVGPGTFNSEGTDYIQMVGDLKLEFSTELRRTLFSFVKGAIFFDAGNVWLYNKNPNFPGGEFTKDFYKQLAADVGLGLRFDFKILILRFDWGMPVRKPWMPEGERWVFNQIDLGDPDWRKDNMLLNIGIGYPF</sequence>
<keyword evidence="2" id="KW-0812">Transmembrane</keyword>
<dbReference type="Gene3D" id="2.40.160.50">
    <property type="entry name" value="membrane protein fhac: a member of the omp85/tpsb transporter family"/>
    <property type="match status" value="1"/>
</dbReference>
<accession>A0A2W2B9E3</accession>
<protein>
    <recommendedName>
        <fullName evidence="6">Bacterial surface antigen (D15) domain-containing protein</fullName>
    </recommendedName>
</protein>
<comment type="caution">
    <text evidence="7">The sequence shown here is derived from an EMBL/GenBank/DDBJ whole genome shotgun (WGS) entry which is preliminary data.</text>
</comment>
<dbReference type="EMBL" id="QKTW01000016">
    <property type="protein sequence ID" value="PZF72879.1"/>
    <property type="molecule type" value="Genomic_DNA"/>
</dbReference>
<reference evidence="7 8" key="1">
    <citation type="submission" date="2018-06" db="EMBL/GenBank/DDBJ databases">
        <title>Mucibacter soli gen. nov., sp. nov., a new member of the family Chitinophagaceae producing mucin.</title>
        <authorList>
            <person name="Kim M.-K."/>
            <person name="Park S."/>
            <person name="Kim T.-S."/>
            <person name="Joung Y."/>
            <person name="Han J.-H."/>
            <person name="Kim S.B."/>
        </authorList>
    </citation>
    <scope>NUCLEOTIDE SEQUENCE [LARGE SCALE GENOMIC DNA]</scope>
    <source>
        <strain evidence="7 8">R1-15</strain>
    </source>
</reference>
<evidence type="ECO:0000259" key="6">
    <source>
        <dbReference type="Pfam" id="PF01103"/>
    </source>
</evidence>
<dbReference type="RefSeq" id="WP_110998912.1">
    <property type="nucleotide sequence ID" value="NZ_QKTW01000016.1"/>
</dbReference>
<organism evidence="7 8">
    <name type="scientific">Taibaiella soli</name>
    <dbReference type="NCBI Taxonomy" id="1649169"/>
    <lineage>
        <taxon>Bacteria</taxon>
        <taxon>Pseudomonadati</taxon>
        <taxon>Bacteroidota</taxon>
        <taxon>Chitinophagia</taxon>
        <taxon>Chitinophagales</taxon>
        <taxon>Chitinophagaceae</taxon>
        <taxon>Taibaiella</taxon>
    </lineage>
</organism>
<dbReference type="InterPro" id="IPR000184">
    <property type="entry name" value="Bac_surfAg_D15"/>
</dbReference>
<dbReference type="Gene3D" id="3.10.20.310">
    <property type="entry name" value="membrane protein fhac"/>
    <property type="match status" value="1"/>
</dbReference>
<keyword evidence="5" id="KW-0998">Cell outer membrane</keyword>
<dbReference type="AlphaFoldDB" id="A0A2W2B9E3"/>
<keyword evidence="3" id="KW-0732">Signal</keyword>
<evidence type="ECO:0000313" key="8">
    <source>
        <dbReference type="Proteomes" id="UP000248745"/>
    </source>
</evidence>
<evidence type="ECO:0000256" key="5">
    <source>
        <dbReference type="ARBA" id="ARBA00023237"/>
    </source>
</evidence>
<dbReference type="PANTHER" id="PTHR12815">
    <property type="entry name" value="SORTING AND ASSEMBLY MACHINERY SAMM50 PROTEIN FAMILY MEMBER"/>
    <property type="match status" value="1"/>
</dbReference>
<feature type="domain" description="Bacterial surface antigen (D15)" evidence="6">
    <location>
        <begin position="407"/>
        <end position="748"/>
    </location>
</feature>
<evidence type="ECO:0000256" key="2">
    <source>
        <dbReference type="ARBA" id="ARBA00022692"/>
    </source>
</evidence>
<dbReference type="GO" id="GO:0019867">
    <property type="term" value="C:outer membrane"/>
    <property type="evidence" value="ECO:0007669"/>
    <property type="project" value="InterPro"/>
</dbReference>
<dbReference type="InterPro" id="IPR039910">
    <property type="entry name" value="D15-like"/>
</dbReference>
<keyword evidence="4" id="KW-0472">Membrane</keyword>
<evidence type="ECO:0000313" key="7">
    <source>
        <dbReference type="EMBL" id="PZF72879.1"/>
    </source>
</evidence>
<dbReference type="Pfam" id="PF01103">
    <property type="entry name" value="Omp85"/>
    <property type="match status" value="1"/>
</dbReference>
<name>A0A2W2B9E3_9BACT</name>